<dbReference type="OrthoDB" id="1092934at2"/>
<dbReference type="RefSeq" id="WP_133867138.1">
    <property type="nucleotide sequence ID" value="NZ_SOAU01000001.1"/>
</dbReference>
<protein>
    <recommendedName>
        <fullName evidence="1">PD-(D/E)XK nuclease-like domain-containing protein</fullName>
    </recommendedName>
</protein>
<dbReference type="EMBL" id="SOAU01000001">
    <property type="protein sequence ID" value="TDT14608.1"/>
    <property type="molecule type" value="Genomic_DNA"/>
</dbReference>
<organism evidence="2 3">
    <name type="scientific">Ilumatobacter fluminis</name>
    <dbReference type="NCBI Taxonomy" id="467091"/>
    <lineage>
        <taxon>Bacteria</taxon>
        <taxon>Bacillati</taxon>
        <taxon>Actinomycetota</taxon>
        <taxon>Acidimicrobiia</taxon>
        <taxon>Acidimicrobiales</taxon>
        <taxon>Ilumatobacteraceae</taxon>
        <taxon>Ilumatobacter</taxon>
    </lineage>
</organism>
<evidence type="ECO:0000313" key="3">
    <source>
        <dbReference type="Proteomes" id="UP000294558"/>
    </source>
</evidence>
<gene>
    <name evidence="2" type="ORF">BDK89_0163</name>
</gene>
<feature type="domain" description="PD-(D/E)XK nuclease-like" evidence="1">
    <location>
        <begin position="14"/>
        <end position="304"/>
    </location>
</feature>
<dbReference type="InterPro" id="IPR048822">
    <property type="entry name" value="PDDEXK_13"/>
</dbReference>
<evidence type="ECO:0000259" key="1">
    <source>
        <dbReference type="Pfam" id="PF20796"/>
    </source>
</evidence>
<accession>A0A4V3EII1</accession>
<dbReference type="Pfam" id="PF20796">
    <property type="entry name" value="PDDEXK_13"/>
    <property type="match status" value="1"/>
</dbReference>
<name>A0A4V3EII1_9ACTN</name>
<comment type="caution">
    <text evidence="2">The sequence shown here is derived from an EMBL/GenBank/DDBJ whole genome shotgun (WGS) entry which is preliminary data.</text>
</comment>
<evidence type="ECO:0000313" key="2">
    <source>
        <dbReference type="EMBL" id="TDT14608.1"/>
    </source>
</evidence>
<sequence>MTPSWDSVELTVASDDARTARYRRLQSWYRQNVLGVEAGRYRDRNGVVRPLGSLLPDDRVHERPGLNFLSDEITRYAVDRADIVVGEGGTLEQHRLFHNMLSSMPMCFNIFGAVRSDRALAERFVHDVLGIELSAVELVECEWTPRDPDSSIGDRTAFDAAVVVRSTTGARHLAAVETKYTEPFSRTRYGARDHDAGRYRAVYGSTGWFTPGSYDDLTAPSTNQLWRNCLLAANAVTSGEFDSAEVIVVALEDDPGASKALDGVRRHMLDPDLCRMVSLEHIVERAADLPGLGDWAADLRRRYIELPD</sequence>
<dbReference type="AlphaFoldDB" id="A0A4V3EII1"/>
<keyword evidence="3" id="KW-1185">Reference proteome</keyword>
<dbReference type="Proteomes" id="UP000294558">
    <property type="component" value="Unassembled WGS sequence"/>
</dbReference>
<reference evidence="2 3" key="1">
    <citation type="submission" date="2019-03" db="EMBL/GenBank/DDBJ databases">
        <title>Sequencing the genomes of 1000 actinobacteria strains.</title>
        <authorList>
            <person name="Klenk H.-P."/>
        </authorList>
    </citation>
    <scope>NUCLEOTIDE SEQUENCE [LARGE SCALE GENOMIC DNA]</scope>
    <source>
        <strain evidence="2 3">DSM 18936</strain>
    </source>
</reference>
<proteinExistence type="predicted"/>